<name>A0A0X8FC14_9LACT</name>
<dbReference type="AlphaFoldDB" id="A0A0X8FC14"/>
<evidence type="ECO:0000256" key="7">
    <source>
        <dbReference type="RuleBase" id="RU363032"/>
    </source>
</evidence>
<accession>A0A0X8FC14</accession>
<evidence type="ECO:0000313" key="11">
    <source>
        <dbReference type="Proteomes" id="UP000069912"/>
    </source>
</evidence>
<feature type="transmembrane region" description="Helical" evidence="7">
    <location>
        <begin position="197"/>
        <end position="220"/>
    </location>
</feature>
<dbReference type="InterPro" id="IPR051322">
    <property type="entry name" value="AA_ABC_Transporter_Permease"/>
</dbReference>
<feature type="transmembrane region" description="Helical" evidence="7">
    <location>
        <begin position="26"/>
        <end position="49"/>
    </location>
</feature>
<dbReference type="InterPro" id="IPR000515">
    <property type="entry name" value="MetI-like"/>
</dbReference>
<proteinExistence type="inferred from homology"/>
<dbReference type="KEGG" id="asan:AWM72_07265"/>
<evidence type="ECO:0000256" key="2">
    <source>
        <dbReference type="ARBA" id="ARBA00022448"/>
    </source>
</evidence>
<evidence type="ECO:0000259" key="8">
    <source>
        <dbReference type="PROSITE" id="PS50928"/>
    </source>
</evidence>
<dbReference type="EMBL" id="PKGY01000001">
    <property type="protein sequence ID" value="PKZ23441.1"/>
    <property type="molecule type" value="Genomic_DNA"/>
</dbReference>
<sequence>MDFLTNLLPNVSEIPDEFVTATIETIYMTILTCIIGFALGIVVGIFLVLTMPGGLKENRVAYSILDKIVNIFRSIPFVIMMALLVGVTRFIVGTSIGTTAAIVPLVVATVPFFARQIQNALIEVNPGVIEAALSMGLSTWQIVSRVYLKEALPGIIRVSALSIINVIGLTAMAGTIGGGGLGNLAITRGYNRFQTDVTIVSTIIILIIVFISQAVADWYVRRIEH</sequence>
<dbReference type="GO" id="GO:0005886">
    <property type="term" value="C:plasma membrane"/>
    <property type="evidence" value="ECO:0007669"/>
    <property type="project" value="UniProtKB-SubCell"/>
</dbReference>
<keyword evidence="4 7" id="KW-0812">Transmembrane</keyword>
<reference evidence="9 11" key="1">
    <citation type="journal article" date="2016" name="Genome Announc.">
        <title>Complete Genome Sequences of Aerococcus christensenii CCUG 28831T, Aerococcus sanguinicola CCUG 43001T, Aerococcus urinae CCUG 36881T, Aerococcus urinaeequi CCUG 28094T, Aerococcus urinaehominis CCUG 42038 BT, and Aerococcus viridans CCUG 4311T.</title>
        <authorList>
            <person name="Carkaci D."/>
            <person name="Dargis R."/>
            <person name="Nielsen X.C."/>
            <person name="Skovgaard O."/>
            <person name="Fuursted K."/>
            <person name="Christensen J.J."/>
        </authorList>
    </citation>
    <scope>NUCLEOTIDE SEQUENCE [LARGE SCALE GENOMIC DNA]</scope>
    <source>
        <strain evidence="9 11">CCUG43001</strain>
    </source>
</reference>
<feature type="domain" description="ABC transmembrane type-1" evidence="8">
    <location>
        <begin position="22"/>
        <end position="216"/>
    </location>
</feature>
<gene>
    <name evidence="9" type="ORF">AWM72_07265</name>
    <name evidence="10" type="ORF">CYJ28_02490</name>
</gene>
<feature type="transmembrane region" description="Helical" evidence="7">
    <location>
        <begin position="155"/>
        <end position="177"/>
    </location>
</feature>
<dbReference type="SUPFAM" id="SSF161098">
    <property type="entry name" value="MetI-like"/>
    <property type="match status" value="1"/>
</dbReference>
<keyword evidence="3" id="KW-1003">Cell membrane</keyword>
<evidence type="ECO:0000256" key="3">
    <source>
        <dbReference type="ARBA" id="ARBA00022475"/>
    </source>
</evidence>
<organism evidence="9 11">
    <name type="scientific">Aerococcus sanguinicola</name>
    <dbReference type="NCBI Taxonomy" id="119206"/>
    <lineage>
        <taxon>Bacteria</taxon>
        <taxon>Bacillati</taxon>
        <taxon>Bacillota</taxon>
        <taxon>Bacilli</taxon>
        <taxon>Lactobacillales</taxon>
        <taxon>Aerococcaceae</taxon>
        <taxon>Aerococcus</taxon>
    </lineage>
</organism>
<keyword evidence="5 7" id="KW-1133">Transmembrane helix</keyword>
<evidence type="ECO:0000256" key="4">
    <source>
        <dbReference type="ARBA" id="ARBA00022692"/>
    </source>
</evidence>
<evidence type="ECO:0000256" key="6">
    <source>
        <dbReference type="ARBA" id="ARBA00023136"/>
    </source>
</evidence>
<keyword evidence="6 7" id="KW-0472">Membrane</keyword>
<comment type="subcellular location">
    <subcellularLocation>
        <location evidence="1 7">Cell membrane</location>
        <topology evidence="1 7">Multi-pass membrane protein</topology>
    </subcellularLocation>
</comment>
<dbReference type="OrthoDB" id="9793490at2"/>
<dbReference type="PANTHER" id="PTHR30450:SF1">
    <property type="entry name" value="D-METHIONINE TRANSPORT SYSTEM PERMEASE PROTEIN METI-RELATED"/>
    <property type="match status" value="1"/>
</dbReference>
<keyword evidence="2 7" id="KW-0813">Transport</keyword>
<dbReference type="PROSITE" id="PS50928">
    <property type="entry name" value="ABC_TM1"/>
    <property type="match status" value="1"/>
</dbReference>
<keyword evidence="11" id="KW-1185">Reference proteome</keyword>
<comment type="similarity">
    <text evidence="7">Belongs to the binding-protein-dependent transport system permease family.</text>
</comment>
<dbReference type="EMBL" id="CP014160">
    <property type="protein sequence ID" value="AMB94563.1"/>
    <property type="molecule type" value="Genomic_DNA"/>
</dbReference>
<evidence type="ECO:0000313" key="12">
    <source>
        <dbReference type="Proteomes" id="UP000234239"/>
    </source>
</evidence>
<dbReference type="Proteomes" id="UP000234239">
    <property type="component" value="Unassembled WGS sequence"/>
</dbReference>
<dbReference type="CDD" id="cd06261">
    <property type="entry name" value="TM_PBP2"/>
    <property type="match status" value="1"/>
</dbReference>
<feature type="transmembrane region" description="Helical" evidence="7">
    <location>
        <begin position="70"/>
        <end position="90"/>
    </location>
</feature>
<dbReference type="InterPro" id="IPR035906">
    <property type="entry name" value="MetI-like_sf"/>
</dbReference>
<evidence type="ECO:0000256" key="5">
    <source>
        <dbReference type="ARBA" id="ARBA00022989"/>
    </source>
</evidence>
<protein>
    <submittedName>
        <fullName evidence="9 10">ABC transporter permease</fullName>
    </submittedName>
</protein>
<dbReference type="Pfam" id="PF00528">
    <property type="entry name" value="BPD_transp_1"/>
    <property type="match status" value="1"/>
</dbReference>
<reference evidence="10 12" key="3">
    <citation type="submission" date="2017-12" db="EMBL/GenBank/DDBJ databases">
        <title>Phylogenetic diversity of female urinary microbiome.</title>
        <authorList>
            <person name="Thomas-White K."/>
            <person name="Wolfe A.J."/>
        </authorList>
    </citation>
    <scope>NUCLEOTIDE SEQUENCE [LARGE SCALE GENOMIC DNA]</scope>
    <source>
        <strain evidence="10 12">UMB0139</strain>
    </source>
</reference>
<evidence type="ECO:0000313" key="10">
    <source>
        <dbReference type="EMBL" id="PKZ23441.1"/>
    </source>
</evidence>
<feature type="transmembrane region" description="Helical" evidence="7">
    <location>
        <begin position="96"/>
        <end position="114"/>
    </location>
</feature>
<evidence type="ECO:0000313" key="9">
    <source>
        <dbReference type="EMBL" id="AMB94563.1"/>
    </source>
</evidence>
<dbReference type="PANTHER" id="PTHR30450">
    <property type="entry name" value="ABC TRANSPORTER PERMEASE"/>
    <property type="match status" value="1"/>
</dbReference>
<dbReference type="Gene3D" id="1.10.3720.10">
    <property type="entry name" value="MetI-like"/>
    <property type="match status" value="1"/>
</dbReference>
<evidence type="ECO:0000256" key="1">
    <source>
        <dbReference type="ARBA" id="ARBA00004651"/>
    </source>
</evidence>
<dbReference type="GO" id="GO:0048473">
    <property type="term" value="P:D-methionine transmembrane transport"/>
    <property type="evidence" value="ECO:0007669"/>
    <property type="project" value="TreeGrafter"/>
</dbReference>
<dbReference type="Proteomes" id="UP000069912">
    <property type="component" value="Chromosome"/>
</dbReference>
<reference evidence="11" key="2">
    <citation type="submission" date="2016-01" db="EMBL/GenBank/DDBJ databases">
        <title>Six Aerococcus type strain genome sequencing and assembly using PacBio and Illumina Hiseq.</title>
        <authorList>
            <person name="Carkaci D."/>
            <person name="Dargis R."/>
            <person name="Nielsen X.C."/>
            <person name="Skovgaard O."/>
            <person name="Fuursted K."/>
            <person name="Christensen J.J."/>
        </authorList>
    </citation>
    <scope>NUCLEOTIDE SEQUENCE [LARGE SCALE GENOMIC DNA]</scope>
    <source>
        <strain evidence="11">CCUG43001</strain>
    </source>
</reference>